<organism evidence="2 3">
    <name type="scientific">Winmispira thermophila (strain ATCC 700085 / DSM 6578 / Z-1203)</name>
    <name type="common">Spirochaeta thermophila</name>
    <dbReference type="NCBI Taxonomy" id="869211"/>
    <lineage>
        <taxon>Bacteria</taxon>
        <taxon>Pseudomonadati</taxon>
        <taxon>Spirochaetota</taxon>
        <taxon>Spirochaetia</taxon>
        <taxon>Winmispirales</taxon>
        <taxon>Winmispiraceae</taxon>
        <taxon>Winmispira</taxon>
    </lineage>
</organism>
<evidence type="ECO:0000313" key="3">
    <source>
        <dbReference type="Proteomes" id="UP000007254"/>
    </source>
</evidence>
<feature type="transmembrane region" description="Helical" evidence="1">
    <location>
        <begin position="156"/>
        <end position="174"/>
    </location>
</feature>
<dbReference type="HOGENOM" id="CLU_1174838_0_0_12"/>
<protein>
    <recommendedName>
        <fullName evidence="4">DUF998 domain-containing protein</fullName>
    </recommendedName>
</protein>
<accession>G0GA89</accession>
<dbReference type="Proteomes" id="UP000007254">
    <property type="component" value="Chromosome"/>
</dbReference>
<keyword evidence="1" id="KW-0812">Transmembrane</keyword>
<reference evidence="2 3" key="1">
    <citation type="submission" date="2011-06" db="EMBL/GenBank/DDBJ databases">
        <title>The complete genome of Spirochaeta thermophila DSM 6578.</title>
        <authorList>
            <consortium name="US DOE Joint Genome Institute (JGI-PGF)"/>
            <person name="Lucas S."/>
            <person name="Lapidus A."/>
            <person name="Bruce D."/>
            <person name="Goodwin L."/>
            <person name="Pitluck S."/>
            <person name="Peters L."/>
            <person name="Kyrpides N."/>
            <person name="Mavromatis K."/>
            <person name="Ivanova N."/>
            <person name="Mikailova N."/>
            <person name="Pagani I."/>
            <person name="Chertkov O."/>
            <person name="Detter J.C."/>
            <person name="Tapia R."/>
            <person name="Han C."/>
            <person name="Land M."/>
            <person name="Hauser L."/>
            <person name="Markowitz V."/>
            <person name="Cheng J.-F."/>
            <person name="Hugenholtz P."/>
            <person name="Woyke T."/>
            <person name="Wu D."/>
            <person name="Spring S."/>
            <person name="Merkhoffer B."/>
            <person name="Schneider S."/>
            <person name="Klenk H.-P."/>
            <person name="Eisen J.A."/>
        </authorList>
    </citation>
    <scope>NUCLEOTIDE SEQUENCE [LARGE SCALE GENOMIC DNA]</scope>
    <source>
        <strain evidence="3">ATCC 700085 / DSM 6578 / Z-1203</strain>
    </source>
</reference>
<feature type="transmembrane region" description="Helical" evidence="1">
    <location>
        <begin position="20"/>
        <end position="40"/>
    </location>
</feature>
<keyword evidence="1" id="KW-0472">Membrane</keyword>
<dbReference type="AlphaFoldDB" id="G0GA89"/>
<gene>
    <name evidence="2" type="ordered locus">Spith_0645</name>
</gene>
<proteinExistence type="predicted"/>
<name>G0GA89_WINT7</name>
<keyword evidence="1" id="KW-1133">Transmembrane helix</keyword>
<feature type="transmembrane region" description="Helical" evidence="1">
    <location>
        <begin position="99"/>
        <end position="121"/>
    </location>
</feature>
<feature type="transmembrane region" description="Helical" evidence="1">
    <location>
        <begin position="127"/>
        <end position="144"/>
    </location>
</feature>
<feature type="transmembrane region" description="Helical" evidence="1">
    <location>
        <begin position="68"/>
        <end position="87"/>
    </location>
</feature>
<keyword evidence="3" id="KW-1185">Reference proteome</keyword>
<evidence type="ECO:0000313" key="2">
    <source>
        <dbReference type="EMBL" id="AEJ60925.1"/>
    </source>
</evidence>
<dbReference type="KEGG" id="stq:Spith_0645"/>
<sequence length="236" mass="25692">MGKEGAVHHSSYALSQKVRAEISFLVWWTFLLVSLSALLYPEGFDIRNDPVSLLGVPFTEEEGLPNPWGMGLFVLAFLVDGLFSFRIASRVQAEGGGGLSFLFTLAGIGSLLMLAPCTLLNPLHRLGATLLVGSLWLCTVVLSRANWGAFSGARKAFHLCVHLVLVVYAIRFFLDAPSHEFLQKLALAGLLLGLLDCVRTEEGRLPGPRWALIHLKRSAQGEVTPAERASTRALPN</sequence>
<dbReference type="EMBL" id="CP002903">
    <property type="protein sequence ID" value="AEJ60925.1"/>
    <property type="molecule type" value="Genomic_DNA"/>
</dbReference>
<dbReference type="RefSeq" id="WP_014624305.1">
    <property type="nucleotide sequence ID" value="NC_017583.1"/>
</dbReference>
<evidence type="ECO:0008006" key="4">
    <source>
        <dbReference type="Google" id="ProtNLM"/>
    </source>
</evidence>
<evidence type="ECO:0000256" key="1">
    <source>
        <dbReference type="SAM" id="Phobius"/>
    </source>
</evidence>